<feature type="domain" description="Co-chaperone DjlA N-terminal" evidence="1">
    <location>
        <begin position="5"/>
        <end position="115"/>
    </location>
</feature>
<dbReference type="SUPFAM" id="SSF158682">
    <property type="entry name" value="TerB-like"/>
    <property type="match status" value="1"/>
</dbReference>
<name>A0A839SU81_9PROT</name>
<dbReference type="Pfam" id="PF05099">
    <property type="entry name" value="TerB"/>
    <property type="match status" value="1"/>
</dbReference>
<comment type="caution">
    <text evidence="2">The sequence shown here is derived from an EMBL/GenBank/DDBJ whole genome shotgun (WGS) entry which is preliminary data.</text>
</comment>
<gene>
    <name evidence="2" type="ORF">FHR98_001539</name>
</gene>
<dbReference type="CDD" id="cd07176">
    <property type="entry name" value="terB"/>
    <property type="match status" value="1"/>
</dbReference>
<dbReference type="AlphaFoldDB" id="A0A839SU81"/>
<sequence length="135" mass="14793">MIGHHEALIYTMVMMSAADNDMTDKELSTIADIVRHLPVFDDFKVDDLPALANRCSELLADEDGLDKALEMIASALPAQLRETAYAVACDVAAADGLASQEELRLLEMLRFTLPVGRLPAAAIERGARARYTRMT</sequence>
<dbReference type="EMBL" id="JACHXA010000003">
    <property type="protein sequence ID" value="MBB3065260.1"/>
    <property type="molecule type" value="Genomic_DNA"/>
</dbReference>
<dbReference type="Gene3D" id="1.10.3680.10">
    <property type="entry name" value="TerB-like"/>
    <property type="match status" value="1"/>
</dbReference>
<dbReference type="InterPro" id="IPR029024">
    <property type="entry name" value="TerB-like"/>
</dbReference>
<organism evidence="2 3">
    <name type="scientific">Limibacillus halophilus</name>
    <dbReference type="NCBI Taxonomy" id="1579333"/>
    <lineage>
        <taxon>Bacteria</taxon>
        <taxon>Pseudomonadati</taxon>
        <taxon>Pseudomonadota</taxon>
        <taxon>Alphaproteobacteria</taxon>
        <taxon>Rhodospirillales</taxon>
        <taxon>Rhodovibrionaceae</taxon>
        <taxon>Limibacillus</taxon>
    </lineage>
</organism>
<evidence type="ECO:0000259" key="1">
    <source>
        <dbReference type="Pfam" id="PF05099"/>
    </source>
</evidence>
<accession>A0A839SU81</accession>
<proteinExistence type="predicted"/>
<dbReference type="Proteomes" id="UP000581135">
    <property type="component" value="Unassembled WGS sequence"/>
</dbReference>
<dbReference type="RefSeq" id="WP_183416060.1">
    <property type="nucleotide sequence ID" value="NZ_JACHXA010000003.1"/>
</dbReference>
<keyword evidence="3" id="KW-1185">Reference proteome</keyword>
<protein>
    <submittedName>
        <fullName evidence="2">Tellurite resistance protein</fullName>
    </submittedName>
</protein>
<evidence type="ECO:0000313" key="3">
    <source>
        <dbReference type="Proteomes" id="UP000581135"/>
    </source>
</evidence>
<dbReference type="InterPro" id="IPR007791">
    <property type="entry name" value="DjlA_N"/>
</dbReference>
<reference evidence="2 3" key="1">
    <citation type="submission" date="2020-08" db="EMBL/GenBank/DDBJ databases">
        <title>Genomic Encyclopedia of Type Strains, Phase III (KMG-III): the genomes of soil and plant-associated and newly described type strains.</title>
        <authorList>
            <person name="Whitman W."/>
        </authorList>
    </citation>
    <scope>NUCLEOTIDE SEQUENCE [LARGE SCALE GENOMIC DNA]</scope>
    <source>
        <strain evidence="2 3">CECT 8803</strain>
    </source>
</reference>
<evidence type="ECO:0000313" key="2">
    <source>
        <dbReference type="EMBL" id="MBB3065260.1"/>
    </source>
</evidence>